<proteinExistence type="predicted"/>
<feature type="non-terminal residue" evidence="1">
    <location>
        <position position="1"/>
    </location>
</feature>
<organism evidence="1">
    <name type="scientific">marine sediment metagenome</name>
    <dbReference type="NCBI Taxonomy" id="412755"/>
    <lineage>
        <taxon>unclassified sequences</taxon>
        <taxon>metagenomes</taxon>
        <taxon>ecological metagenomes</taxon>
    </lineage>
</organism>
<comment type="caution">
    <text evidence="1">The sequence shown here is derived from an EMBL/GenBank/DDBJ whole genome shotgun (WGS) entry which is preliminary data.</text>
</comment>
<gene>
    <name evidence="1" type="ORF">S03H2_27541</name>
</gene>
<reference evidence="1" key="1">
    <citation type="journal article" date="2014" name="Front. Microbiol.">
        <title>High frequency of phylogenetically diverse reductive dehalogenase-homologous genes in deep subseafloor sedimentary metagenomes.</title>
        <authorList>
            <person name="Kawai M."/>
            <person name="Futagami T."/>
            <person name="Toyoda A."/>
            <person name="Takaki Y."/>
            <person name="Nishi S."/>
            <person name="Hori S."/>
            <person name="Arai W."/>
            <person name="Tsubouchi T."/>
            <person name="Morono Y."/>
            <person name="Uchiyama I."/>
            <person name="Ito T."/>
            <person name="Fujiyama A."/>
            <person name="Inagaki F."/>
            <person name="Takami H."/>
        </authorList>
    </citation>
    <scope>NUCLEOTIDE SEQUENCE</scope>
    <source>
        <strain evidence="1">Expedition CK06-06</strain>
    </source>
</reference>
<name>X1H884_9ZZZZ</name>
<accession>X1H884</accession>
<sequence length="109" mass="12390">GKGFIFSRFSFYFSRSSFYFPLLLYIRVCVCVDGFYTLLSGLPGFSPVDPLGHGVRTGSRVEPDEIPVRVWNLTKNKDHSFNVVFHVLAVSVLTEKIMQAAFEPDTFIF</sequence>
<dbReference type="AlphaFoldDB" id="X1H884"/>
<evidence type="ECO:0000313" key="1">
    <source>
        <dbReference type="EMBL" id="GAH50044.1"/>
    </source>
</evidence>
<dbReference type="EMBL" id="BARU01016575">
    <property type="protein sequence ID" value="GAH50044.1"/>
    <property type="molecule type" value="Genomic_DNA"/>
</dbReference>
<protein>
    <submittedName>
        <fullName evidence="1">Uncharacterized protein</fullName>
    </submittedName>
</protein>